<dbReference type="GO" id="GO:0005524">
    <property type="term" value="F:ATP binding"/>
    <property type="evidence" value="ECO:0007669"/>
    <property type="project" value="UniProtKB-KW"/>
</dbReference>
<evidence type="ECO:0000256" key="3">
    <source>
        <dbReference type="ARBA" id="ARBA00022840"/>
    </source>
</evidence>
<keyword evidence="3" id="KW-0067">ATP-binding</keyword>
<evidence type="ECO:0000313" key="6">
    <source>
        <dbReference type="Proteomes" id="UP000190541"/>
    </source>
</evidence>
<keyword evidence="1" id="KW-0547">Nucleotide-binding</keyword>
<dbReference type="InterPro" id="IPR029000">
    <property type="entry name" value="Cyclophilin-like_dom_sf"/>
</dbReference>
<dbReference type="Gene3D" id="2.40.100.10">
    <property type="entry name" value="Cyclophilin-like"/>
    <property type="match status" value="1"/>
</dbReference>
<feature type="domain" description="Carboxyltransferase" evidence="4">
    <location>
        <begin position="14"/>
        <end position="308"/>
    </location>
</feature>
<dbReference type="InterPro" id="IPR052708">
    <property type="entry name" value="PxpC"/>
</dbReference>
<dbReference type="PANTHER" id="PTHR43309:SF5">
    <property type="entry name" value="5-OXOPROLINASE SUBUNIT C"/>
    <property type="match status" value="1"/>
</dbReference>
<dbReference type="GO" id="GO:0016787">
    <property type="term" value="F:hydrolase activity"/>
    <property type="evidence" value="ECO:0007669"/>
    <property type="project" value="UniProtKB-KW"/>
</dbReference>
<accession>A0A1T5B0D5</accession>
<evidence type="ECO:0000313" key="5">
    <source>
        <dbReference type="EMBL" id="SKB40718.1"/>
    </source>
</evidence>
<organism evidence="5 6">
    <name type="scientific">Parapedobacter luteus</name>
    <dbReference type="NCBI Taxonomy" id="623280"/>
    <lineage>
        <taxon>Bacteria</taxon>
        <taxon>Pseudomonadati</taxon>
        <taxon>Bacteroidota</taxon>
        <taxon>Sphingobacteriia</taxon>
        <taxon>Sphingobacteriales</taxon>
        <taxon>Sphingobacteriaceae</taxon>
        <taxon>Parapedobacter</taxon>
    </lineage>
</organism>
<dbReference type="Proteomes" id="UP000190541">
    <property type="component" value="Unassembled WGS sequence"/>
</dbReference>
<dbReference type="SMART" id="SM00797">
    <property type="entry name" value="AHS2"/>
    <property type="match status" value="1"/>
</dbReference>
<evidence type="ECO:0000259" key="4">
    <source>
        <dbReference type="SMART" id="SM00797"/>
    </source>
</evidence>
<sequence>MSSVQDMGRWEYLSQGVPISGAMDRLAARIANLAVGNLGNEAVIEFTYGHAAFQTNQPALLAYSGGGAILKVGSGMLPADRPLFVPSGTTIRLINDAHGCRSYLAVAGGWDVPEVLGSRSTYITAAIGGYQGRLLRNGDALEARRELTDIAVELYRRLEGQIINYPKWAIARPLLLPKDRHTVRVVPAHEFTWFGGKSVVDFLSAPYTVSTACNRMGYQLNGPPIQRFVDRELLSTAVAPGTIQVTGDGNLIVLMADCQTSGGYPRIAQVAAVDMPLCAQLKPGDTIYFREISRAEAEKLYIRQADQLNKLAAALAADLPVAFK</sequence>
<evidence type="ECO:0000256" key="2">
    <source>
        <dbReference type="ARBA" id="ARBA00022801"/>
    </source>
</evidence>
<dbReference type="STRING" id="623280.SAMN05660226_01230"/>
<dbReference type="PANTHER" id="PTHR43309">
    <property type="entry name" value="5-OXOPROLINASE SUBUNIT C"/>
    <property type="match status" value="1"/>
</dbReference>
<keyword evidence="6" id="KW-1185">Reference proteome</keyword>
<dbReference type="AlphaFoldDB" id="A0A1T5B0D5"/>
<dbReference type="EMBL" id="FUYS01000002">
    <property type="protein sequence ID" value="SKB40718.1"/>
    <property type="molecule type" value="Genomic_DNA"/>
</dbReference>
<dbReference type="RefSeq" id="WP_245826849.1">
    <property type="nucleotide sequence ID" value="NZ_FUYS01000002.1"/>
</dbReference>
<proteinExistence type="predicted"/>
<gene>
    <name evidence="5" type="ORF">SAMN05660226_01230</name>
</gene>
<evidence type="ECO:0000256" key="1">
    <source>
        <dbReference type="ARBA" id="ARBA00022741"/>
    </source>
</evidence>
<name>A0A1T5B0D5_9SPHI</name>
<dbReference type="NCBIfam" id="TIGR00724">
    <property type="entry name" value="urea_amlyse_rel"/>
    <property type="match status" value="1"/>
</dbReference>
<reference evidence="5 6" key="1">
    <citation type="submission" date="2017-02" db="EMBL/GenBank/DDBJ databases">
        <authorList>
            <person name="Peterson S.W."/>
        </authorList>
    </citation>
    <scope>NUCLEOTIDE SEQUENCE [LARGE SCALE GENOMIC DNA]</scope>
    <source>
        <strain evidence="5 6">DSM 22899</strain>
    </source>
</reference>
<keyword evidence="2" id="KW-0378">Hydrolase</keyword>
<protein>
    <submittedName>
        <fullName evidence="5">Antagonist of KipI</fullName>
    </submittedName>
</protein>
<dbReference type="InterPro" id="IPR003778">
    <property type="entry name" value="CT_A_B"/>
</dbReference>
<dbReference type="Pfam" id="PF02626">
    <property type="entry name" value="CT_A_B"/>
    <property type="match status" value="1"/>
</dbReference>
<dbReference type="SUPFAM" id="SSF50891">
    <property type="entry name" value="Cyclophilin-like"/>
    <property type="match status" value="1"/>
</dbReference>